<comment type="caution">
    <text evidence="13">The sequence shown here is derived from an EMBL/GenBank/DDBJ whole genome shotgun (WGS) entry which is preliminary data.</text>
</comment>
<dbReference type="InterPro" id="IPR004839">
    <property type="entry name" value="Aminotransferase_I/II_large"/>
</dbReference>
<evidence type="ECO:0000256" key="7">
    <source>
        <dbReference type="ARBA" id="ARBA00022898"/>
    </source>
</evidence>
<evidence type="ECO:0000313" key="13">
    <source>
        <dbReference type="EMBL" id="NNF07994.1"/>
    </source>
</evidence>
<evidence type="ECO:0000256" key="1">
    <source>
        <dbReference type="ARBA" id="ARBA00001933"/>
    </source>
</evidence>
<feature type="non-terminal residue" evidence="13">
    <location>
        <position position="1"/>
    </location>
</feature>
<name>A0A7Y2EA15_UNCEI</name>
<comment type="pathway">
    <text evidence="2">Cofactor biosynthesis; biotin biosynthesis.</text>
</comment>
<dbReference type="InterPro" id="IPR015424">
    <property type="entry name" value="PyrdxlP-dep_Trfase"/>
</dbReference>
<dbReference type="NCBIfam" id="NF005394">
    <property type="entry name" value="PRK06939.1"/>
    <property type="match status" value="1"/>
</dbReference>
<dbReference type="Gene3D" id="3.90.1150.10">
    <property type="entry name" value="Aspartate Aminotransferase, domain 1"/>
    <property type="match status" value="1"/>
</dbReference>
<protein>
    <recommendedName>
        <fullName evidence="5">8-amino-7-oxononanoate synthase</fullName>
        <ecNumber evidence="4">2.3.1.47</ecNumber>
    </recommendedName>
    <alternativeName>
        <fullName evidence="9">7-keto-8-amino-pelargonic acid synthase</fullName>
    </alternativeName>
    <alternativeName>
        <fullName evidence="10">8-amino-7-ketopelargonate synthase</fullName>
    </alternativeName>
</protein>
<keyword evidence="7 11" id="KW-0663">Pyridoxal phosphate</keyword>
<dbReference type="PROSITE" id="PS00599">
    <property type="entry name" value="AA_TRANSFER_CLASS_2"/>
    <property type="match status" value="1"/>
</dbReference>
<evidence type="ECO:0000256" key="9">
    <source>
        <dbReference type="ARBA" id="ARBA00032610"/>
    </source>
</evidence>
<keyword evidence="8 13" id="KW-0012">Acyltransferase</keyword>
<feature type="domain" description="Aminotransferase class I/classII large" evidence="12">
    <location>
        <begin position="7"/>
        <end position="317"/>
    </location>
</feature>
<dbReference type="EMBL" id="JABDJR010000588">
    <property type="protein sequence ID" value="NNF07994.1"/>
    <property type="molecule type" value="Genomic_DNA"/>
</dbReference>
<dbReference type="InterPro" id="IPR015421">
    <property type="entry name" value="PyrdxlP-dep_Trfase_major"/>
</dbReference>
<dbReference type="Proteomes" id="UP000547674">
    <property type="component" value="Unassembled WGS sequence"/>
</dbReference>
<evidence type="ECO:0000313" key="14">
    <source>
        <dbReference type="Proteomes" id="UP000547674"/>
    </source>
</evidence>
<dbReference type="EC" id="2.3.1.47" evidence="4"/>
<dbReference type="FunFam" id="3.90.1150.10:FF:000004">
    <property type="entry name" value="2-amino-3-ketobutyrate coenzyme A ligase"/>
    <property type="match status" value="1"/>
</dbReference>
<keyword evidence="6 13" id="KW-0808">Transferase</keyword>
<evidence type="ECO:0000256" key="11">
    <source>
        <dbReference type="RuleBase" id="RU003693"/>
    </source>
</evidence>
<dbReference type="InterPro" id="IPR015422">
    <property type="entry name" value="PyrdxlP-dep_Trfase_small"/>
</dbReference>
<dbReference type="PANTHER" id="PTHR13693:SF102">
    <property type="entry name" value="2-AMINO-3-KETOBUTYRATE COENZYME A LIGASE, MITOCHONDRIAL"/>
    <property type="match status" value="1"/>
</dbReference>
<evidence type="ECO:0000256" key="10">
    <source>
        <dbReference type="ARBA" id="ARBA00033381"/>
    </source>
</evidence>
<evidence type="ECO:0000256" key="5">
    <source>
        <dbReference type="ARBA" id="ARBA00016004"/>
    </source>
</evidence>
<sequence>LDERGFGMSSVRFICGTQDAHTELEERMAAFLGKESAILFNSCFDANAAVFEVLFEKEDVIISDRLIHASLIDGIRLCKAQRQIYANADMEDLRAKLTEWKDKARNIAIVTDSVFSMDGIMAPLDKIAALAKEFGAVVITDECHSSGFLGKTGRGVHEHFGVIDEIDIITTTMGKALGGAAGGIIAGPKEVIEMLRNRARPYLFSNAVPPAIVYGSLEVVKMLSESTERRDKLEANAKYFRTHMEAAGFDLVPGETPIIPVMLGDAKLAAQMANDLLDEGIYVIGFSFPVVPRGQARIRVQLSAAHTQEHMEHAVASFTKVGKKLGVVS</sequence>
<dbReference type="GO" id="GO:0008890">
    <property type="term" value="F:glycine C-acetyltransferase activity"/>
    <property type="evidence" value="ECO:0007669"/>
    <property type="project" value="InterPro"/>
</dbReference>
<dbReference type="AlphaFoldDB" id="A0A7Y2EA15"/>
<comment type="similarity">
    <text evidence="3">Belongs to the class-II pyridoxal-phosphate-dependent aminotransferase family. BioF subfamily.</text>
</comment>
<dbReference type="InterPro" id="IPR001917">
    <property type="entry name" value="Aminotrans_II_pyridoxalP_BS"/>
</dbReference>
<dbReference type="SUPFAM" id="SSF53383">
    <property type="entry name" value="PLP-dependent transferases"/>
    <property type="match status" value="1"/>
</dbReference>
<evidence type="ECO:0000256" key="3">
    <source>
        <dbReference type="ARBA" id="ARBA00010008"/>
    </source>
</evidence>
<dbReference type="InterPro" id="IPR011282">
    <property type="entry name" value="2am3keto_CoA_ligase"/>
</dbReference>
<accession>A0A7Y2EA15</accession>
<gene>
    <name evidence="13" type="ORF">HKN21_14620</name>
</gene>
<dbReference type="GO" id="GO:0005737">
    <property type="term" value="C:cytoplasm"/>
    <property type="evidence" value="ECO:0007669"/>
    <property type="project" value="UniProtKB-ARBA"/>
</dbReference>
<dbReference type="GO" id="GO:0006567">
    <property type="term" value="P:L-threonine catabolic process"/>
    <property type="evidence" value="ECO:0007669"/>
    <property type="project" value="InterPro"/>
</dbReference>
<dbReference type="InterPro" id="IPR050087">
    <property type="entry name" value="AON_synthase_class-II"/>
</dbReference>
<dbReference type="Gene3D" id="3.40.640.10">
    <property type="entry name" value="Type I PLP-dependent aspartate aminotransferase-like (Major domain)"/>
    <property type="match status" value="1"/>
</dbReference>
<dbReference type="Pfam" id="PF00155">
    <property type="entry name" value="Aminotran_1_2"/>
    <property type="match status" value="1"/>
</dbReference>
<dbReference type="GO" id="GO:0030170">
    <property type="term" value="F:pyridoxal phosphate binding"/>
    <property type="evidence" value="ECO:0007669"/>
    <property type="project" value="InterPro"/>
</dbReference>
<reference evidence="13 14" key="1">
    <citation type="submission" date="2020-03" db="EMBL/GenBank/DDBJ databases">
        <title>Metabolic flexibility allows generalist bacteria to become dominant in a frequently disturbed ecosystem.</title>
        <authorList>
            <person name="Chen Y.-J."/>
            <person name="Leung P.M."/>
            <person name="Bay S.K."/>
            <person name="Hugenholtz P."/>
            <person name="Kessler A.J."/>
            <person name="Shelley G."/>
            <person name="Waite D.W."/>
            <person name="Cook P.L."/>
            <person name="Greening C."/>
        </authorList>
    </citation>
    <scope>NUCLEOTIDE SEQUENCE [LARGE SCALE GENOMIC DNA]</scope>
    <source>
        <strain evidence="13">SS_bin_28</strain>
    </source>
</reference>
<evidence type="ECO:0000256" key="6">
    <source>
        <dbReference type="ARBA" id="ARBA00022679"/>
    </source>
</evidence>
<dbReference type="FunFam" id="3.40.640.10:FF:000006">
    <property type="entry name" value="5-aminolevulinate synthase, mitochondrial"/>
    <property type="match status" value="1"/>
</dbReference>
<evidence type="ECO:0000256" key="2">
    <source>
        <dbReference type="ARBA" id="ARBA00004746"/>
    </source>
</evidence>
<organism evidence="13 14">
    <name type="scientific">Eiseniibacteriota bacterium</name>
    <dbReference type="NCBI Taxonomy" id="2212470"/>
    <lineage>
        <taxon>Bacteria</taxon>
        <taxon>Candidatus Eiseniibacteriota</taxon>
    </lineage>
</organism>
<dbReference type="PANTHER" id="PTHR13693">
    <property type="entry name" value="CLASS II AMINOTRANSFERASE/8-AMINO-7-OXONONANOATE SYNTHASE"/>
    <property type="match status" value="1"/>
</dbReference>
<dbReference type="NCBIfam" id="TIGR01822">
    <property type="entry name" value="2am3keto_CoA"/>
    <property type="match status" value="1"/>
</dbReference>
<evidence type="ECO:0000259" key="12">
    <source>
        <dbReference type="Pfam" id="PF00155"/>
    </source>
</evidence>
<proteinExistence type="inferred from homology"/>
<comment type="cofactor">
    <cofactor evidence="1 11">
        <name>pyridoxal 5'-phosphate</name>
        <dbReference type="ChEBI" id="CHEBI:597326"/>
    </cofactor>
</comment>
<evidence type="ECO:0000256" key="8">
    <source>
        <dbReference type="ARBA" id="ARBA00023315"/>
    </source>
</evidence>
<dbReference type="GO" id="GO:0008710">
    <property type="term" value="F:8-amino-7-oxononanoate synthase activity"/>
    <property type="evidence" value="ECO:0007669"/>
    <property type="project" value="UniProtKB-EC"/>
</dbReference>
<evidence type="ECO:0000256" key="4">
    <source>
        <dbReference type="ARBA" id="ARBA00013187"/>
    </source>
</evidence>